<proteinExistence type="inferred from homology"/>
<dbReference type="SMART" id="SM00247">
    <property type="entry name" value="XTALbg"/>
    <property type="match status" value="1"/>
</dbReference>
<dbReference type="Gene3D" id="2.60.120.260">
    <property type="entry name" value="Galactose-binding domain-like"/>
    <property type="match status" value="1"/>
</dbReference>
<dbReference type="SUPFAM" id="SSF49695">
    <property type="entry name" value="gamma-Crystallin-like"/>
    <property type="match status" value="1"/>
</dbReference>
<dbReference type="NCBIfam" id="TIGR04183">
    <property type="entry name" value="Por_Secre_tail"/>
    <property type="match status" value="1"/>
</dbReference>
<evidence type="ECO:0000256" key="3">
    <source>
        <dbReference type="ARBA" id="ARBA00022737"/>
    </source>
</evidence>
<comment type="caution">
    <text evidence="6">The sequence shown here is derived from an EMBL/GenBank/DDBJ whole genome shotgun (WGS) entry which is preliminary data.</text>
</comment>
<dbReference type="InterPro" id="IPR008979">
    <property type="entry name" value="Galactose-bd-like_sf"/>
</dbReference>
<organism evidence="6 7">
    <name type="scientific">Chitinophaga silvisoli</name>
    <dbReference type="NCBI Taxonomy" id="2291814"/>
    <lineage>
        <taxon>Bacteria</taxon>
        <taxon>Pseudomonadati</taxon>
        <taxon>Bacteroidota</taxon>
        <taxon>Chitinophagia</taxon>
        <taxon>Chitinophagales</taxon>
        <taxon>Chitinophagaceae</taxon>
        <taxon>Chitinophaga</taxon>
    </lineage>
</organism>
<dbReference type="InterPro" id="IPR006584">
    <property type="entry name" value="Cellulose-bd_IV"/>
</dbReference>
<keyword evidence="3" id="KW-0677">Repeat</keyword>
<feature type="domain" description="CBM6" evidence="5">
    <location>
        <begin position="412"/>
        <end position="534"/>
    </location>
</feature>
<dbReference type="InterPro" id="IPR001064">
    <property type="entry name" value="Beta/gamma_crystallin"/>
</dbReference>
<evidence type="ECO:0000313" key="7">
    <source>
        <dbReference type="Proteomes" id="UP000261174"/>
    </source>
</evidence>
<evidence type="ECO:0000259" key="4">
    <source>
        <dbReference type="PROSITE" id="PS50915"/>
    </source>
</evidence>
<dbReference type="SUPFAM" id="SSF49785">
    <property type="entry name" value="Galactose-binding domain-like"/>
    <property type="match status" value="1"/>
</dbReference>
<dbReference type="AlphaFoldDB" id="A0A3E1P8R8"/>
<feature type="domain" description="Beta/gamma crystallin 'Greek key'" evidence="4">
    <location>
        <begin position="319"/>
        <end position="363"/>
    </location>
</feature>
<dbReference type="Pfam" id="PF18962">
    <property type="entry name" value="Por_Secre_tail"/>
    <property type="match status" value="1"/>
</dbReference>
<dbReference type="CDD" id="cd04080">
    <property type="entry name" value="CBM6_cellulase-like"/>
    <property type="match status" value="1"/>
</dbReference>
<dbReference type="PROSITE" id="PS51175">
    <property type="entry name" value="CBM6"/>
    <property type="match status" value="1"/>
</dbReference>
<dbReference type="EMBL" id="QTJV01000001">
    <property type="protein sequence ID" value="RFM36551.1"/>
    <property type="molecule type" value="Genomic_DNA"/>
</dbReference>
<keyword evidence="7" id="KW-1185">Reference proteome</keyword>
<name>A0A3E1P8R8_9BACT</name>
<evidence type="ECO:0000256" key="1">
    <source>
        <dbReference type="ARBA" id="ARBA00009646"/>
    </source>
</evidence>
<accession>A0A3E1P8R8</accession>
<dbReference type="PROSITE" id="PS50915">
    <property type="entry name" value="CRYSTALLIN_BETA_GAMMA"/>
    <property type="match status" value="1"/>
</dbReference>
<gene>
    <name evidence="6" type="ORF">DXN04_03360</name>
</gene>
<evidence type="ECO:0000256" key="2">
    <source>
        <dbReference type="ARBA" id="ARBA00022729"/>
    </source>
</evidence>
<sequence length="622" mass="66265">MAGLAENKQIPLPFTNRLKSFIMNAKNCIVLLLVALLGHSSLFAQSGIYAGGPVYKNRNYSISELKNSGFTYVVVWTIHIDASGNFNFNAEFPLVQNGSYIGASTYPNFANDIALLKSAPTTINRVEFCISAWGSGTFANIKNLIASQGTGSTSILYKNFQALKNAIPAVDAIAFDDESTYDVSSSTALALMLGNLGYKVTLVPYINAGYWTSVATNTNNQLAGTVTRVDLQCYSGGAGNSPCSSSWNFGAIPVYAGLWDAEKSTSQVTSTLNGWKSSCSSKLGGGFIWLYDDIDNSGATASYATAVNSVFGGGSKNTAAATFYKDCNYSGLGISLPTGNYTLAQLLSHGILNDDISSIQVNSGYQTTVYANDNYGGSSLLVNANNSCLVNNSFNDLISSLKISSATPATTTKIQAENYSSMAGVQTESTTDTDGGLSVGYIDTGDWMAYSNITIPATGTYRIDYRVASESTGGQLSLDLNGGTTILGYQTVPITGGWQTWQTVSQTVSITAGTYAFGIYAQSGGWNLNWWSITPVSTARVAASASVTPTAFKIYPNPARQELKINADIRDALVQIYDMSGHQVMIVKPASNTINISQLTPGTYTLVFTKDGNRTTRQFIKH</sequence>
<dbReference type="SMART" id="SM00606">
    <property type="entry name" value="CBD_IV"/>
    <property type="match status" value="1"/>
</dbReference>
<comment type="similarity">
    <text evidence="1">Belongs to the beta/gamma-crystallin family.</text>
</comment>
<dbReference type="InterPro" id="IPR026444">
    <property type="entry name" value="Secre_tail"/>
</dbReference>
<evidence type="ECO:0000313" key="6">
    <source>
        <dbReference type="EMBL" id="RFM36551.1"/>
    </source>
</evidence>
<dbReference type="Gene3D" id="2.60.20.10">
    <property type="entry name" value="Crystallins"/>
    <property type="match status" value="1"/>
</dbReference>
<dbReference type="GO" id="GO:0030246">
    <property type="term" value="F:carbohydrate binding"/>
    <property type="evidence" value="ECO:0007669"/>
    <property type="project" value="InterPro"/>
</dbReference>
<keyword evidence="2" id="KW-0732">Signal</keyword>
<protein>
    <submittedName>
        <fullName evidence="6">T9SS C-terminal target domain-containing protein</fullName>
    </submittedName>
</protein>
<dbReference type="Pfam" id="PF03422">
    <property type="entry name" value="CBM_6"/>
    <property type="match status" value="1"/>
</dbReference>
<reference evidence="6 7" key="1">
    <citation type="submission" date="2018-08" db="EMBL/GenBank/DDBJ databases">
        <title>Chitinophaga sp. K20C18050901, a novel bacterium isolated from forest soil.</title>
        <authorList>
            <person name="Wang C."/>
        </authorList>
    </citation>
    <scope>NUCLEOTIDE SEQUENCE [LARGE SCALE GENOMIC DNA]</scope>
    <source>
        <strain evidence="6 7">K20C18050901</strain>
    </source>
</reference>
<dbReference type="InterPro" id="IPR011024">
    <property type="entry name" value="G_crystallin-like"/>
</dbReference>
<evidence type="ECO:0000259" key="5">
    <source>
        <dbReference type="PROSITE" id="PS51175"/>
    </source>
</evidence>
<dbReference type="InterPro" id="IPR005084">
    <property type="entry name" value="CBM6"/>
</dbReference>
<dbReference type="Proteomes" id="UP000261174">
    <property type="component" value="Unassembled WGS sequence"/>
</dbReference>